<accession>A0A3B1DTP2</accession>
<dbReference type="AlphaFoldDB" id="A0A3B1DTP2"/>
<name>A0A3B1DTP2_9ZZZZ</name>
<dbReference type="Pfam" id="PF02895">
    <property type="entry name" value="H-kinase_dim"/>
    <property type="match status" value="1"/>
</dbReference>
<dbReference type="GO" id="GO:0000155">
    <property type="term" value="F:phosphorelay sensor kinase activity"/>
    <property type="evidence" value="ECO:0007669"/>
    <property type="project" value="InterPro"/>
</dbReference>
<dbReference type="EMBL" id="UOGJ01000037">
    <property type="protein sequence ID" value="VAX35215.1"/>
    <property type="molecule type" value="Genomic_DNA"/>
</dbReference>
<proteinExistence type="predicted"/>
<protein>
    <recommendedName>
        <fullName evidence="1">Histidine kinase CheA-like homodimeric domain-containing protein</fullName>
    </recommendedName>
</protein>
<dbReference type="InterPro" id="IPR037006">
    <property type="entry name" value="CheA-like_homodim_sf"/>
</dbReference>
<dbReference type="InterPro" id="IPR036097">
    <property type="entry name" value="HisK_dim/P_sf"/>
</dbReference>
<dbReference type="Gene3D" id="1.10.287.560">
    <property type="entry name" value="Histidine kinase CheA-like, homodimeric domain"/>
    <property type="match status" value="1"/>
</dbReference>
<dbReference type="GO" id="GO:0006935">
    <property type="term" value="P:chemotaxis"/>
    <property type="evidence" value="ECO:0007669"/>
    <property type="project" value="InterPro"/>
</dbReference>
<gene>
    <name evidence="2" type="ORF">MNBD_UNCLBAC01-237</name>
</gene>
<dbReference type="GO" id="GO:0005737">
    <property type="term" value="C:cytoplasm"/>
    <property type="evidence" value="ECO:0007669"/>
    <property type="project" value="InterPro"/>
</dbReference>
<dbReference type="SUPFAM" id="SSF47384">
    <property type="entry name" value="Homodimeric domain of signal transducing histidine kinase"/>
    <property type="match status" value="1"/>
</dbReference>
<dbReference type="SMART" id="SM01231">
    <property type="entry name" value="H-kinase_dim"/>
    <property type="match status" value="1"/>
</dbReference>
<reference evidence="2" key="1">
    <citation type="submission" date="2018-06" db="EMBL/GenBank/DDBJ databases">
        <authorList>
            <person name="Zhirakovskaya E."/>
        </authorList>
    </citation>
    <scope>NUCLEOTIDE SEQUENCE</scope>
</reference>
<sequence>MQIATIRIDTRKLDALMNFSGELVTVRAQFERLVGLFNEEMQTHRESHRFIDEIKGSYEDFLKEAKVLLSTEEKGKDVRKFDKIKNQFAESLNRLEAESAKSILLNQIHALDETTSMLGKIASDIQTGLCKHVWFLLKECLHVLNVLYGIFQKTLINKWI</sequence>
<evidence type="ECO:0000313" key="2">
    <source>
        <dbReference type="EMBL" id="VAX35215.1"/>
    </source>
</evidence>
<evidence type="ECO:0000259" key="1">
    <source>
        <dbReference type="SMART" id="SM01231"/>
    </source>
</evidence>
<dbReference type="InterPro" id="IPR004105">
    <property type="entry name" value="CheA-like_dim"/>
</dbReference>
<organism evidence="2">
    <name type="scientific">hydrothermal vent metagenome</name>
    <dbReference type="NCBI Taxonomy" id="652676"/>
    <lineage>
        <taxon>unclassified sequences</taxon>
        <taxon>metagenomes</taxon>
        <taxon>ecological metagenomes</taxon>
    </lineage>
</organism>
<feature type="domain" description="Histidine kinase CheA-like homodimeric" evidence="1">
    <location>
        <begin position="3"/>
        <end position="117"/>
    </location>
</feature>